<dbReference type="InterPro" id="IPR015867">
    <property type="entry name" value="N-reg_PII/ATP_PRibTrfase_C"/>
</dbReference>
<dbReference type="InterPro" id="IPR002187">
    <property type="entry name" value="N-reg_PII"/>
</dbReference>
<dbReference type="SUPFAM" id="SSF54913">
    <property type="entry name" value="GlnB-like"/>
    <property type="match status" value="1"/>
</dbReference>
<keyword evidence="1" id="KW-0378">Hydrolase</keyword>
<dbReference type="Gene3D" id="3.30.70.120">
    <property type="match status" value="1"/>
</dbReference>
<dbReference type="Proteomes" id="UP000067461">
    <property type="component" value="Chromosome"/>
</dbReference>
<dbReference type="HOGENOM" id="CLU_2192530_0_0_4"/>
<keyword evidence="1" id="KW-0540">Nuclease</keyword>
<name>A0A060NRL1_9BURK</name>
<evidence type="ECO:0000313" key="1">
    <source>
        <dbReference type="EMBL" id="BAO82183.1"/>
    </source>
</evidence>
<dbReference type="GO" id="GO:0004519">
    <property type="term" value="F:endonuclease activity"/>
    <property type="evidence" value="ECO:0007669"/>
    <property type="project" value="UniProtKB-KW"/>
</dbReference>
<evidence type="ECO:0000313" key="2">
    <source>
        <dbReference type="Proteomes" id="UP000067461"/>
    </source>
</evidence>
<sequence length="109" mass="11854">MKRELEQKKMLILITAKPLQRMVIETLAPRGIGGYTVAAVTGAGTSGLNTGTLPSDSNVMIHIILSERRLMGVLEDIDALMERGYRIKAIVQDIQILPRKTPDAAAAKV</sequence>
<dbReference type="KEGG" id="cbaa:SRAA_2329"/>
<gene>
    <name evidence="1" type="ORF">SRAA_2329</name>
</gene>
<dbReference type="Pfam" id="PF00543">
    <property type="entry name" value="P-II"/>
    <property type="match status" value="1"/>
</dbReference>
<keyword evidence="2" id="KW-1185">Reference proteome</keyword>
<accession>A0A060NRL1</accession>
<dbReference type="InterPro" id="IPR011322">
    <property type="entry name" value="N-reg_PII-like_a/b"/>
</dbReference>
<reference evidence="1 2" key="1">
    <citation type="journal article" date="2014" name="Nat. Commun.">
        <title>Physiological and genomic features of highly alkaliphilic hydrogen-utilizing Betaproteobacteria from a continental serpentinizing site.</title>
        <authorList>
            <person name="Suzuki S."/>
            <person name="Kuenen J.G."/>
            <person name="Schipper K."/>
            <person name="van der Velde S."/>
            <person name="Ishii S."/>
            <person name="Wu A."/>
            <person name="Sorokin D.Y."/>
            <person name="Tenney A."/>
            <person name="Meng X.Y."/>
            <person name="Morrill P.L."/>
            <person name="Kamagata Y."/>
            <person name="Muyzer G."/>
            <person name="Nealson K.H."/>
        </authorList>
    </citation>
    <scope>NUCLEOTIDE SEQUENCE [LARGE SCALE GENOMIC DNA]</scope>
    <source>
        <strain evidence="1 2">A1</strain>
    </source>
</reference>
<protein>
    <submittedName>
        <fullName evidence="1">Restriction endonuclease S subunits</fullName>
    </submittedName>
</protein>
<dbReference type="AlphaFoldDB" id="A0A060NRL1"/>
<dbReference type="GO" id="GO:0030234">
    <property type="term" value="F:enzyme regulator activity"/>
    <property type="evidence" value="ECO:0007669"/>
    <property type="project" value="InterPro"/>
</dbReference>
<dbReference type="RefSeq" id="WP_045532893.1">
    <property type="nucleotide sequence ID" value="NZ_AP014568.1"/>
</dbReference>
<dbReference type="GO" id="GO:0006808">
    <property type="term" value="P:regulation of nitrogen utilization"/>
    <property type="evidence" value="ECO:0007669"/>
    <property type="project" value="InterPro"/>
</dbReference>
<keyword evidence="1" id="KW-0255">Endonuclease</keyword>
<proteinExistence type="predicted"/>
<organism evidence="1 2">
    <name type="scientific">Serpentinimonas raichei</name>
    <dbReference type="NCBI Taxonomy" id="1458425"/>
    <lineage>
        <taxon>Bacteria</taxon>
        <taxon>Pseudomonadati</taxon>
        <taxon>Pseudomonadota</taxon>
        <taxon>Betaproteobacteria</taxon>
        <taxon>Burkholderiales</taxon>
        <taxon>Comamonadaceae</taxon>
        <taxon>Serpentinimonas</taxon>
    </lineage>
</organism>
<dbReference type="EMBL" id="AP014568">
    <property type="protein sequence ID" value="BAO82183.1"/>
    <property type="molecule type" value="Genomic_DNA"/>
</dbReference>
<dbReference type="OrthoDB" id="330665at2"/>